<accession>A0ABU2ZI90</accession>
<reference evidence="1 2" key="1">
    <citation type="submission" date="2023-09" db="EMBL/GenBank/DDBJ databases">
        <authorList>
            <person name="Rey-Velasco X."/>
        </authorList>
    </citation>
    <scope>NUCLEOTIDE SEQUENCE [LARGE SCALE GENOMIC DNA]</scope>
    <source>
        <strain evidence="1 2">F390</strain>
    </source>
</reference>
<dbReference type="RefSeq" id="WP_311340513.1">
    <property type="nucleotide sequence ID" value="NZ_JAVRHS010000004.1"/>
</dbReference>
<evidence type="ECO:0000313" key="2">
    <source>
        <dbReference type="Proteomes" id="UP001259803"/>
    </source>
</evidence>
<gene>
    <name evidence="1" type="ORF">RM533_07005</name>
</gene>
<protein>
    <submittedName>
        <fullName evidence="1">Uncharacterized protein</fullName>
    </submittedName>
</protein>
<comment type="caution">
    <text evidence="1">The sequence shown here is derived from an EMBL/GenBank/DDBJ whole genome shotgun (WGS) entry which is preliminary data.</text>
</comment>
<organism evidence="1 2">
    <name type="scientific">Croceicoccus esteveae</name>
    <dbReference type="NCBI Taxonomy" id="3075597"/>
    <lineage>
        <taxon>Bacteria</taxon>
        <taxon>Pseudomonadati</taxon>
        <taxon>Pseudomonadota</taxon>
        <taxon>Alphaproteobacteria</taxon>
        <taxon>Sphingomonadales</taxon>
        <taxon>Erythrobacteraceae</taxon>
        <taxon>Croceicoccus</taxon>
    </lineage>
</organism>
<dbReference type="Proteomes" id="UP001259803">
    <property type="component" value="Unassembled WGS sequence"/>
</dbReference>
<dbReference type="EMBL" id="JAVRHS010000004">
    <property type="protein sequence ID" value="MDT0575931.1"/>
    <property type="molecule type" value="Genomic_DNA"/>
</dbReference>
<evidence type="ECO:0000313" key="1">
    <source>
        <dbReference type="EMBL" id="MDT0575931.1"/>
    </source>
</evidence>
<name>A0ABU2ZI90_9SPHN</name>
<keyword evidence="2" id="KW-1185">Reference proteome</keyword>
<sequence length="86" mass="10006">MSGFQPAHLAAPLGQELARERIVLRAYWRGMREQIKRYFFAPLLKMAHHVDETNRMSVNQRGNHEIHTRPAELQRVVRAVDDAALM</sequence>
<proteinExistence type="predicted"/>